<feature type="region of interest" description="Disordered" evidence="1">
    <location>
        <begin position="500"/>
        <end position="533"/>
    </location>
</feature>
<dbReference type="AlphaFoldDB" id="A0AAV5CLJ8"/>
<comment type="caution">
    <text evidence="2">The sequence shown here is derived from an EMBL/GenBank/DDBJ whole genome shotgun (WGS) entry which is preliminary data.</text>
</comment>
<feature type="compositionally biased region" description="Basic and acidic residues" evidence="1">
    <location>
        <begin position="428"/>
        <end position="438"/>
    </location>
</feature>
<feature type="compositionally biased region" description="Basic and acidic residues" evidence="1">
    <location>
        <begin position="500"/>
        <end position="512"/>
    </location>
</feature>
<evidence type="ECO:0000313" key="3">
    <source>
        <dbReference type="Proteomes" id="UP001054889"/>
    </source>
</evidence>
<feature type="region of interest" description="Disordered" evidence="1">
    <location>
        <begin position="166"/>
        <end position="204"/>
    </location>
</feature>
<name>A0AAV5CLJ8_ELECO</name>
<sequence>MVGVGVAPPSPAGVAARLAARGVRPRRVSAKRSWPPGCGRFPAPPPPALAVAGYGENGVGGRANEAVAPAAVPPVAQNGALPSTGQDKVDVATAAVPPAAQNGALPPTGQDKVDAPAAAVSPVAQNGALPQQGQNKVEEVAAAAAVSPAKCNGAFQHALPQQELKQMGEEGDRGENDKAGSLINGTDTASLDGQETEVAPPVVPVPKSNIVGASSSMQNGGEGAGLLVEEGHGISGDVSRNEATGDADGQENGNKPAEGELERKVDGVERSRKRWLMSALNPPPKRRAVSAVRRFPPGCGRTAVTTEGSGVSEVSPICTLPLGSETSAVATDGSRVLEVSPVRTFPAGCGRTAVTSDGIAVLEVSPIRAYPPGCGRAAVSTIGSGDEEMVQLGATTISNGDASAMEAVPALSDSGGSAKEKMEGKRVVGKGSTKEHNGIQESHQVASDTSPVDFVGTKQDYVQLPNVVTKDSPKHGFTEKMKGNIKGKHVAQALGEDKVRSKLDGSPRKDNFKTPTSHTVDANTKNKSSDGDKMNVMRKKTLSAKKESMPSNVIVKKVKFAHKPKGDAIGKNTLQQSIESKYGTHVTTNEIKEDNDVDLVPDQIIVQALMAPDKCPWTRGRKSSGSASKSLSSRKKLKGKDSQLPWKVASCKLANEDSYHEDDGNSRALVVYDEKREKREFSVNLPPSVPFFVAPWTIWR</sequence>
<feature type="compositionally biased region" description="Basic and acidic residues" evidence="1">
    <location>
        <begin position="166"/>
        <end position="178"/>
    </location>
</feature>
<feature type="compositionally biased region" description="Polar residues" evidence="1">
    <location>
        <begin position="183"/>
        <end position="193"/>
    </location>
</feature>
<organism evidence="2 3">
    <name type="scientific">Eleusine coracana subsp. coracana</name>
    <dbReference type="NCBI Taxonomy" id="191504"/>
    <lineage>
        <taxon>Eukaryota</taxon>
        <taxon>Viridiplantae</taxon>
        <taxon>Streptophyta</taxon>
        <taxon>Embryophyta</taxon>
        <taxon>Tracheophyta</taxon>
        <taxon>Spermatophyta</taxon>
        <taxon>Magnoliopsida</taxon>
        <taxon>Liliopsida</taxon>
        <taxon>Poales</taxon>
        <taxon>Poaceae</taxon>
        <taxon>PACMAD clade</taxon>
        <taxon>Chloridoideae</taxon>
        <taxon>Cynodonteae</taxon>
        <taxon>Eleusininae</taxon>
        <taxon>Eleusine</taxon>
    </lineage>
</organism>
<keyword evidence="3" id="KW-1185">Reference proteome</keyword>
<gene>
    <name evidence="2" type="primary">ga16039</name>
    <name evidence="2" type="ORF">PR202_ga16039</name>
</gene>
<feature type="compositionally biased region" description="Basic and acidic residues" evidence="1">
    <location>
        <begin position="257"/>
        <end position="269"/>
    </location>
</feature>
<feature type="compositionally biased region" description="Polar residues" evidence="1">
    <location>
        <begin position="439"/>
        <end position="450"/>
    </location>
</feature>
<dbReference type="EMBL" id="BQKI01000007">
    <property type="protein sequence ID" value="GJM98984.1"/>
    <property type="molecule type" value="Genomic_DNA"/>
</dbReference>
<protein>
    <submittedName>
        <fullName evidence="2">Uncharacterized protein</fullName>
    </submittedName>
</protein>
<evidence type="ECO:0000313" key="2">
    <source>
        <dbReference type="EMBL" id="GJM98984.1"/>
    </source>
</evidence>
<feature type="region of interest" description="Disordered" evidence="1">
    <location>
        <begin position="428"/>
        <end position="451"/>
    </location>
</feature>
<accession>A0AAV5CLJ8</accession>
<feature type="region of interest" description="Disordered" evidence="1">
    <location>
        <begin position="615"/>
        <end position="639"/>
    </location>
</feature>
<reference evidence="2" key="2">
    <citation type="submission" date="2021-12" db="EMBL/GenBank/DDBJ databases">
        <title>Resequencing data analysis of finger millet.</title>
        <authorList>
            <person name="Hatakeyama M."/>
            <person name="Aluri S."/>
            <person name="Balachadran M.T."/>
            <person name="Sivarajan S.R."/>
            <person name="Poveda L."/>
            <person name="Shimizu-Inatsugi R."/>
            <person name="Schlapbach R."/>
            <person name="Sreeman S.M."/>
            <person name="Shimizu K.K."/>
        </authorList>
    </citation>
    <scope>NUCLEOTIDE SEQUENCE</scope>
</reference>
<reference evidence="2" key="1">
    <citation type="journal article" date="2018" name="DNA Res.">
        <title>Multiple hybrid de novo genome assembly of finger millet, an orphan allotetraploid crop.</title>
        <authorList>
            <person name="Hatakeyama M."/>
            <person name="Aluri S."/>
            <person name="Balachadran M.T."/>
            <person name="Sivarajan S.R."/>
            <person name="Patrignani A."/>
            <person name="Gruter S."/>
            <person name="Poveda L."/>
            <person name="Shimizu-Inatsugi R."/>
            <person name="Baeten J."/>
            <person name="Francoijs K.J."/>
            <person name="Nataraja K.N."/>
            <person name="Reddy Y.A.N."/>
            <person name="Phadnis S."/>
            <person name="Ravikumar R.L."/>
            <person name="Schlapbach R."/>
            <person name="Sreeman S.M."/>
            <person name="Shimizu K.K."/>
        </authorList>
    </citation>
    <scope>NUCLEOTIDE SEQUENCE</scope>
</reference>
<feature type="region of interest" description="Disordered" evidence="1">
    <location>
        <begin position="234"/>
        <end position="269"/>
    </location>
</feature>
<dbReference type="Proteomes" id="UP001054889">
    <property type="component" value="Unassembled WGS sequence"/>
</dbReference>
<evidence type="ECO:0000256" key="1">
    <source>
        <dbReference type="SAM" id="MobiDB-lite"/>
    </source>
</evidence>
<feature type="compositionally biased region" description="Polar residues" evidence="1">
    <location>
        <begin position="513"/>
        <end position="526"/>
    </location>
</feature>
<proteinExistence type="predicted"/>